<evidence type="ECO:0000313" key="2">
    <source>
        <dbReference type="Proteomes" id="UP001153328"/>
    </source>
</evidence>
<dbReference type="Proteomes" id="UP001153328">
    <property type="component" value="Unassembled WGS sequence"/>
</dbReference>
<name>A0A9W4GYC7_9ACTN</name>
<dbReference type="EMBL" id="CAJVAX010000001">
    <property type="protein sequence ID" value="CAG7597599.1"/>
    <property type="molecule type" value="Genomic_DNA"/>
</dbReference>
<evidence type="ECO:0000313" key="1">
    <source>
        <dbReference type="EMBL" id="CAG7597599.1"/>
    </source>
</evidence>
<reference evidence="1" key="1">
    <citation type="submission" date="2021-06" db="EMBL/GenBank/DDBJ databases">
        <authorList>
            <person name="Arsene-Ploetze F."/>
        </authorList>
    </citation>
    <scope>NUCLEOTIDE SEQUENCE</scope>
    <source>
        <strain evidence="1">SBRY1</strain>
    </source>
</reference>
<sequence length="110" mass="12567">MNSLGQQCESASILPPQMRREVLQTYPSIDRRLVEEDLACVLAPHTDGEHYALLYDHFPAPIMGALWTRWQDDELPDSFWIRPDCPTTSPHSDACAHFLAHPGAHTWETR</sequence>
<protein>
    <submittedName>
        <fullName evidence="1">Uncharacterized protein</fullName>
    </submittedName>
</protein>
<organism evidence="1 2">
    <name type="scientific">Actinacidiphila bryophytorum</name>
    <dbReference type="NCBI Taxonomy" id="1436133"/>
    <lineage>
        <taxon>Bacteria</taxon>
        <taxon>Bacillati</taxon>
        <taxon>Actinomycetota</taxon>
        <taxon>Actinomycetes</taxon>
        <taxon>Kitasatosporales</taxon>
        <taxon>Streptomycetaceae</taxon>
        <taxon>Actinacidiphila</taxon>
    </lineage>
</organism>
<proteinExistence type="predicted"/>
<keyword evidence="2" id="KW-1185">Reference proteome</keyword>
<gene>
    <name evidence="1" type="ORF">SBRY_10094</name>
</gene>
<dbReference type="AlphaFoldDB" id="A0A9W4GYC7"/>
<accession>A0A9W4GYC7</accession>
<comment type="caution">
    <text evidence="1">The sequence shown here is derived from an EMBL/GenBank/DDBJ whole genome shotgun (WGS) entry which is preliminary data.</text>
</comment>